<organism evidence="1 2">
    <name type="scientific">Batillaria attramentaria</name>
    <dbReference type="NCBI Taxonomy" id="370345"/>
    <lineage>
        <taxon>Eukaryota</taxon>
        <taxon>Metazoa</taxon>
        <taxon>Spiralia</taxon>
        <taxon>Lophotrochozoa</taxon>
        <taxon>Mollusca</taxon>
        <taxon>Gastropoda</taxon>
        <taxon>Caenogastropoda</taxon>
        <taxon>Sorbeoconcha</taxon>
        <taxon>Cerithioidea</taxon>
        <taxon>Batillariidae</taxon>
        <taxon>Batillaria</taxon>
    </lineage>
</organism>
<name>A0ABD0L724_9CAEN</name>
<comment type="caution">
    <text evidence="1">The sequence shown here is derived from an EMBL/GenBank/DDBJ whole genome shotgun (WGS) entry which is preliminary data.</text>
</comment>
<dbReference type="Proteomes" id="UP001519460">
    <property type="component" value="Unassembled WGS sequence"/>
</dbReference>
<proteinExistence type="predicted"/>
<gene>
    <name evidence="1" type="ORF">BaRGS_00013295</name>
</gene>
<keyword evidence="2" id="KW-1185">Reference proteome</keyword>
<feature type="non-terminal residue" evidence="1">
    <location>
        <position position="69"/>
    </location>
</feature>
<evidence type="ECO:0000313" key="1">
    <source>
        <dbReference type="EMBL" id="KAK7495356.1"/>
    </source>
</evidence>
<reference evidence="1 2" key="1">
    <citation type="journal article" date="2023" name="Sci. Data">
        <title>Genome assembly of the Korean intertidal mud-creeper Batillaria attramentaria.</title>
        <authorList>
            <person name="Patra A.K."/>
            <person name="Ho P.T."/>
            <person name="Jun S."/>
            <person name="Lee S.J."/>
            <person name="Kim Y."/>
            <person name="Won Y.J."/>
        </authorList>
    </citation>
    <scope>NUCLEOTIDE SEQUENCE [LARGE SCALE GENOMIC DNA]</scope>
    <source>
        <strain evidence="1">Wonlab-2016</strain>
    </source>
</reference>
<dbReference type="AlphaFoldDB" id="A0ABD0L724"/>
<dbReference type="EMBL" id="JACVVK020000075">
    <property type="protein sequence ID" value="KAK7495356.1"/>
    <property type="molecule type" value="Genomic_DNA"/>
</dbReference>
<accession>A0ABD0L724</accession>
<evidence type="ECO:0000313" key="2">
    <source>
        <dbReference type="Proteomes" id="UP001519460"/>
    </source>
</evidence>
<sequence length="69" mass="7652">MLKPPETRTLIFRDGGSRRDFCPATREIKGAVPDLKQTPNLTFSGVCFDNKSPSYASGFLGSVCKFQEH</sequence>
<protein>
    <submittedName>
        <fullName evidence="1">Uncharacterized protein</fullName>
    </submittedName>
</protein>